<evidence type="ECO:0000313" key="5">
    <source>
        <dbReference type="Proteomes" id="UP000053105"/>
    </source>
</evidence>
<dbReference type="AlphaFoldDB" id="A0A0M8ZY74"/>
<dbReference type="STRING" id="166423.A0A0M8ZY74"/>
<sequence length="221" mass="25386">MTVDYSGDLLRNVHRDIPAPEGGQSFLVRGDYEYWHYGCDGFNDKGWGCGYRTLQTICSWVVRNRNLGQSVPDIRRIQEVLVTLDDKEQSFVGSREWIGSFEVFLVLNHLYEVLSKIVHVPNGRALRDQVSIIRGHFEEFGSPVMMGGDKDCSSKCVVGIHEGPRNTYLLIVDPHFVGRARGTEQLENHRWVKWQRLDDFIDSSFYNLCLPQIKFTSGNDK</sequence>
<evidence type="ECO:0000259" key="3">
    <source>
        <dbReference type="Pfam" id="PF07910"/>
    </source>
</evidence>
<dbReference type="EMBL" id="KQ435796">
    <property type="protein sequence ID" value="KOX73525.1"/>
    <property type="molecule type" value="Genomic_DNA"/>
</dbReference>
<accession>A0A0M8ZY74</accession>
<gene>
    <name evidence="4" type="ORF">WN51_01298</name>
</gene>
<dbReference type="SUPFAM" id="SSF54001">
    <property type="entry name" value="Cysteine proteinases"/>
    <property type="match status" value="1"/>
</dbReference>
<evidence type="ECO:0000256" key="2">
    <source>
        <dbReference type="ARBA" id="ARBA00022801"/>
    </source>
</evidence>
<name>A0A0M8ZY74_9HYME</name>
<keyword evidence="2" id="KW-0378">Hydrolase</keyword>
<organism evidence="4 5">
    <name type="scientific">Melipona quadrifasciata</name>
    <dbReference type="NCBI Taxonomy" id="166423"/>
    <lineage>
        <taxon>Eukaryota</taxon>
        <taxon>Metazoa</taxon>
        <taxon>Ecdysozoa</taxon>
        <taxon>Arthropoda</taxon>
        <taxon>Hexapoda</taxon>
        <taxon>Insecta</taxon>
        <taxon>Pterygota</taxon>
        <taxon>Neoptera</taxon>
        <taxon>Endopterygota</taxon>
        <taxon>Hymenoptera</taxon>
        <taxon>Apocrita</taxon>
        <taxon>Aculeata</taxon>
        <taxon>Apoidea</taxon>
        <taxon>Anthophila</taxon>
        <taxon>Apidae</taxon>
        <taxon>Melipona</taxon>
    </lineage>
</organism>
<comment type="similarity">
    <text evidence="1">Belongs to the peptidase C78 family.</text>
</comment>
<dbReference type="InterPro" id="IPR012462">
    <property type="entry name" value="UFSP1/2_DUB_cat"/>
</dbReference>
<dbReference type="OrthoDB" id="417506at2759"/>
<keyword evidence="4" id="KW-0645">Protease</keyword>
<dbReference type="Gene3D" id="3.90.70.130">
    <property type="match status" value="1"/>
</dbReference>
<dbReference type="InterPro" id="IPR038765">
    <property type="entry name" value="Papain-like_cys_pep_sf"/>
</dbReference>
<keyword evidence="5" id="KW-1185">Reference proteome</keyword>
<protein>
    <submittedName>
        <fullName evidence="4">Ufm1-specific protease 1</fullName>
    </submittedName>
</protein>
<dbReference type="PANTHER" id="PTHR48153:SF3">
    <property type="entry name" value="INACTIVE UFM1-SPECIFIC PROTEASE 1"/>
    <property type="match status" value="1"/>
</dbReference>
<reference evidence="4 5" key="1">
    <citation type="submission" date="2015-07" db="EMBL/GenBank/DDBJ databases">
        <title>The genome of Melipona quadrifasciata.</title>
        <authorList>
            <person name="Pan H."/>
            <person name="Kapheim K."/>
        </authorList>
    </citation>
    <scope>NUCLEOTIDE SEQUENCE [LARGE SCALE GENOMIC DNA]</scope>
    <source>
        <strain evidence="4">0111107301</strain>
        <tissue evidence="4">Whole body</tissue>
    </source>
</reference>
<dbReference type="Pfam" id="PF07910">
    <property type="entry name" value="Peptidase_C78"/>
    <property type="match status" value="1"/>
</dbReference>
<evidence type="ECO:0000256" key="1">
    <source>
        <dbReference type="ARBA" id="ARBA00008552"/>
    </source>
</evidence>
<dbReference type="GO" id="GO:0071567">
    <property type="term" value="F:deUFMylase activity"/>
    <property type="evidence" value="ECO:0007669"/>
    <property type="project" value="TreeGrafter"/>
</dbReference>
<dbReference type="GO" id="GO:0006508">
    <property type="term" value="P:proteolysis"/>
    <property type="evidence" value="ECO:0007669"/>
    <property type="project" value="UniProtKB-KW"/>
</dbReference>
<dbReference type="PANTHER" id="PTHR48153">
    <property type="entry name" value="UFM1-SPECIFIC PROTEASE 2"/>
    <property type="match status" value="1"/>
</dbReference>
<proteinExistence type="inferred from homology"/>
<feature type="domain" description="UFSP1/2/DUB catalytic" evidence="3">
    <location>
        <begin position="25"/>
        <end position="209"/>
    </location>
</feature>
<evidence type="ECO:0000313" key="4">
    <source>
        <dbReference type="EMBL" id="KOX73525.1"/>
    </source>
</evidence>
<dbReference type="Proteomes" id="UP000053105">
    <property type="component" value="Unassembled WGS sequence"/>
</dbReference>